<keyword evidence="4" id="KW-1185">Reference proteome</keyword>
<dbReference type="Pfam" id="PF13347">
    <property type="entry name" value="MFS_2"/>
    <property type="match status" value="1"/>
</dbReference>
<evidence type="ECO:0000313" key="3">
    <source>
        <dbReference type="EMBL" id="SPJ30133.1"/>
    </source>
</evidence>
<dbReference type="InterPro" id="IPR036259">
    <property type="entry name" value="MFS_trans_sf"/>
</dbReference>
<feature type="transmembrane region" description="Helical" evidence="2">
    <location>
        <begin position="95"/>
        <end position="118"/>
    </location>
</feature>
<dbReference type="SUPFAM" id="SSF103473">
    <property type="entry name" value="MFS general substrate transporter"/>
    <property type="match status" value="2"/>
</dbReference>
<dbReference type="InterPro" id="IPR039672">
    <property type="entry name" value="MFS_2"/>
</dbReference>
<feature type="transmembrane region" description="Helical" evidence="2">
    <location>
        <begin position="238"/>
        <end position="260"/>
    </location>
</feature>
<dbReference type="AlphaFoldDB" id="A0A2R8CCF4"/>
<dbReference type="PANTHER" id="PTHR11328:SF24">
    <property type="entry name" value="MAJOR FACILITATOR SUPERFAMILY (MFS) PROFILE DOMAIN-CONTAINING PROTEIN"/>
    <property type="match status" value="1"/>
</dbReference>
<keyword evidence="2" id="KW-0812">Transmembrane</keyword>
<feature type="transmembrane region" description="Helical" evidence="2">
    <location>
        <begin position="298"/>
        <end position="322"/>
    </location>
</feature>
<proteinExistence type="inferred from homology"/>
<evidence type="ECO:0008006" key="5">
    <source>
        <dbReference type="Google" id="ProtNLM"/>
    </source>
</evidence>
<dbReference type="PANTHER" id="PTHR11328">
    <property type="entry name" value="MAJOR FACILITATOR SUPERFAMILY DOMAIN-CONTAINING PROTEIN"/>
    <property type="match status" value="1"/>
</dbReference>
<feature type="transmembrane region" description="Helical" evidence="2">
    <location>
        <begin position="165"/>
        <end position="187"/>
    </location>
</feature>
<dbReference type="EMBL" id="ONZG01000010">
    <property type="protein sequence ID" value="SPJ30133.1"/>
    <property type="molecule type" value="Genomic_DNA"/>
</dbReference>
<comment type="similarity">
    <text evidence="1">Belongs to the sodium:galactoside symporter (TC 2.A.2) family.</text>
</comment>
<feature type="transmembrane region" description="Helical" evidence="2">
    <location>
        <begin position="377"/>
        <end position="396"/>
    </location>
</feature>
<feature type="transmembrane region" description="Helical" evidence="2">
    <location>
        <begin position="334"/>
        <end position="357"/>
    </location>
</feature>
<feature type="transmembrane region" description="Helical" evidence="2">
    <location>
        <begin position="27"/>
        <end position="49"/>
    </location>
</feature>
<organism evidence="3 4">
    <name type="scientific">Falsiruegeria mediterranea M17</name>
    <dbReference type="NCBI Taxonomy" id="1200281"/>
    <lineage>
        <taxon>Bacteria</taxon>
        <taxon>Pseudomonadati</taxon>
        <taxon>Pseudomonadota</taxon>
        <taxon>Alphaproteobacteria</taxon>
        <taxon>Rhodobacterales</taxon>
        <taxon>Roseobacteraceae</taxon>
        <taxon>Falsiruegeria</taxon>
    </lineage>
</organism>
<evidence type="ECO:0000256" key="2">
    <source>
        <dbReference type="SAM" id="Phobius"/>
    </source>
</evidence>
<protein>
    <recommendedName>
        <fullName evidence="5">Sodium:galactoside symporter</fullName>
    </recommendedName>
</protein>
<keyword evidence="2" id="KW-0472">Membrane</keyword>
<feature type="transmembrane region" description="Helical" evidence="2">
    <location>
        <begin position="70"/>
        <end position="89"/>
    </location>
</feature>
<dbReference type="OrthoDB" id="181905at2"/>
<dbReference type="GO" id="GO:0008643">
    <property type="term" value="P:carbohydrate transport"/>
    <property type="evidence" value="ECO:0007669"/>
    <property type="project" value="InterPro"/>
</dbReference>
<dbReference type="Gene3D" id="1.20.1250.20">
    <property type="entry name" value="MFS general substrate transporter like domains"/>
    <property type="match status" value="2"/>
</dbReference>
<feature type="transmembrane region" description="Helical" evidence="2">
    <location>
        <begin position="139"/>
        <end position="159"/>
    </location>
</feature>
<dbReference type="RefSeq" id="WP_108790186.1">
    <property type="nucleotide sequence ID" value="NZ_ONZG01000010.1"/>
</dbReference>
<evidence type="ECO:0000256" key="1">
    <source>
        <dbReference type="ARBA" id="ARBA00009617"/>
    </source>
</evidence>
<feature type="transmembrane region" description="Helical" evidence="2">
    <location>
        <begin position="207"/>
        <end position="232"/>
    </location>
</feature>
<sequence>MQRAQVSLFSMALAAAGLPLYIHLPRFAASELGLSLSAIGILLIGIRVLDFVQDPALGWMVDRWPAFRRGFATVALLGMCVGFLCLFTITAPISVGPWVVASLALLFTSYSLGSILFYGQTVALAGSDQSAALYDLAKYREGGAILGIILATTAPTVLIALGQGYAAFGVLLCLFLGGVALTTRGLWSTATQSASSFGLANLKQPGIGQLLLLALINGLPVAITSTLFLFFVEDRLMLAGLAGPFLLLFFVASGLSIPIWTRLVRRHGPRRILIPAMMLAILSFAGAAILPAGAALPFAVICIASGAALGADMVILPVLFSATLQRANLKAGQAFGIWSFTLKLSLALAAALVLPYLNWAGFQAGQQNSTDALNALNFAYAVLPCLIKAVAIWFLFHLPSQVLDQ</sequence>
<feature type="transmembrane region" description="Helical" evidence="2">
    <location>
        <begin position="272"/>
        <end position="292"/>
    </location>
</feature>
<accession>A0A2R8CCF4</accession>
<name>A0A2R8CCF4_9RHOB</name>
<keyword evidence="2" id="KW-1133">Transmembrane helix</keyword>
<dbReference type="GO" id="GO:0005886">
    <property type="term" value="C:plasma membrane"/>
    <property type="evidence" value="ECO:0007669"/>
    <property type="project" value="TreeGrafter"/>
</dbReference>
<evidence type="ECO:0000313" key="4">
    <source>
        <dbReference type="Proteomes" id="UP000244898"/>
    </source>
</evidence>
<reference evidence="4" key="1">
    <citation type="submission" date="2018-03" db="EMBL/GenBank/DDBJ databases">
        <authorList>
            <person name="Rodrigo-Torres L."/>
            <person name="Arahal R. D."/>
            <person name="Lucena T."/>
        </authorList>
    </citation>
    <scope>NUCLEOTIDE SEQUENCE [LARGE SCALE GENOMIC DNA]</scope>
    <source>
        <strain evidence="4">CECT 7615</strain>
    </source>
</reference>
<dbReference type="GO" id="GO:0015293">
    <property type="term" value="F:symporter activity"/>
    <property type="evidence" value="ECO:0007669"/>
    <property type="project" value="InterPro"/>
</dbReference>
<gene>
    <name evidence="3" type="ORF">TRM7615_03662</name>
</gene>
<dbReference type="Proteomes" id="UP000244898">
    <property type="component" value="Unassembled WGS sequence"/>
</dbReference>